<name>A0A504XFE0_LEIDO</name>
<dbReference type="InterPro" id="IPR036070">
    <property type="entry name" value="Nop_dom_sf"/>
</dbReference>
<feature type="domain" description="Nop" evidence="5">
    <location>
        <begin position="264"/>
        <end position="381"/>
    </location>
</feature>
<dbReference type="InterPro" id="IPR012976">
    <property type="entry name" value="NOSIC"/>
</dbReference>
<dbReference type="GO" id="GO:0032040">
    <property type="term" value="C:small-subunit processome"/>
    <property type="evidence" value="ECO:0007669"/>
    <property type="project" value="InterPro"/>
</dbReference>
<dbReference type="InterPro" id="IPR042239">
    <property type="entry name" value="Nop_C"/>
</dbReference>
<dbReference type="FunFam" id="1.10.246.90:FF:000005">
    <property type="entry name" value="Nucleolar protein 5, putative"/>
    <property type="match status" value="1"/>
</dbReference>
<dbReference type="PANTHER" id="PTHR10894">
    <property type="entry name" value="NUCLEOLAR PROTEIN 5 NUCLEOLAR PROTEIN NOP5 NOP58"/>
    <property type="match status" value="1"/>
</dbReference>
<dbReference type="GO" id="GO:0031428">
    <property type="term" value="C:box C/D methylation guide snoRNP complex"/>
    <property type="evidence" value="ECO:0007669"/>
    <property type="project" value="InterPro"/>
</dbReference>
<dbReference type="SUPFAM" id="SSF89124">
    <property type="entry name" value="Nop domain"/>
    <property type="match status" value="1"/>
</dbReference>
<gene>
    <name evidence="6" type="ORF">CGC21_1290</name>
</gene>
<proteinExistence type="inferred from homology"/>
<dbReference type="AlphaFoldDB" id="A0A504XFE0"/>
<dbReference type="VEuPathDB" id="TriTrypDB:LDHU3_15.1750"/>
<evidence type="ECO:0000259" key="5">
    <source>
        <dbReference type="PROSITE" id="PS51358"/>
    </source>
</evidence>
<comment type="subcellular location">
    <subcellularLocation>
        <location evidence="1">Nucleus</location>
        <location evidence="1">Nucleolus</location>
    </subcellularLocation>
</comment>
<dbReference type="VEuPathDB" id="TriTrypDB:LdCL_150019600"/>
<comment type="similarity">
    <text evidence="2">Belongs to the NOP5/NOP56 family.</text>
</comment>
<dbReference type="EMBL" id="RHLC01000033">
    <property type="protein sequence ID" value="TPP47676.1"/>
    <property type="molecule type" value="Genomic_DNA"/>
</dbReference>
<keyword evidence="4" id="KW-0539">Nucleus</keyword>
<dbReference type="VEuPathDB" id="TriTrypDB:LdCL_150019500"/>
<protein>
    <submittedName>
        <fullName evidence="6">Putative snoRNA binding domain family protein</fullName>
    </submittedName>
</protein>
<dbReference type="Pfam" id="PF01798">
    <property type="entry name" value="Nop"/>
    <property type="match status" value="1"/>
</dbReference>
<dbReference type="VEuPathDB" id="TriTrypDB:LdBPK_151420.1"/>
<comment type="caution">
    <text evidence="6">The sequence shown here is derived from an EMBL/GenBank/DDBJ whole genome shotgun (WGS) entry which is preliminary data.</text>
</comment>
<dbReference type="InterPro" id="IPR045056">
    <property type="entry name" value="Nop56/Nop58"/>
</dbReference>
<dbReference type="PANTHER" id="PTHR10894:SF1">
    <property type="entry name" value="NUCLEOLAR PROTEIN 58"/>
    <property type="match status" value="1"/>
</dbReference>
<dbReference type="PROSITE" id="PS51358">
    <property type="entry name" value="NOP"/>
    <property type="match status" value="1"/>
</dbReference>
<reference evidence="7" key="1">
    <citation type="submission" date="2019-02" db="EMBL/GenBank/DDBJ databases">
        <title>FDA dAtabase for Regulatory Grade micrObial Sequences (FDA-ARGOS): Supporting development and validation of Infectious Disease Dx tests.</title>
        <authorList>
            <person name="Duncan R."/>
            <person name="Fisher C."/>
            <person name="Tallon L."/>
            <person name="Sadzewicz L."/>
            <person name="Sengamalay N."/>
            <person name="Ott S."/>
            <person name="Godinez A."/>
            <person name="Nagaraj S."/>
            <person name="Vavikolanu K."/>
            <person name="Nadendla S."/>
            <person name="Aluvathingal J."/>
            <person name="Sichtig H."/>
        </authorList>
    </citation>
    <scope>NUCLEOTIDE SEQUENCE [LARGE SCALE GENOMIC DNA]</scope>
    <source>
        <strain evidence="7">FDAARGOS_361</strain>
    </source>
</reference>
<dbReference type="InterPro" id="IPR002687">
    <property type="entry name" value="Nop_dom"/>
</dbReference>
<dbReference type="Proteomes" id="UP000318447">
    <property type="component" value="Unassembled WGS sequence"/>
</dbReference>
<sequence length="810" mass="89676">MVYALLELPAGVALFKVDGERRKLKALLHFKSTADALETTAQLVNGELSKPVRKFLKKNYLEKEVSEELAVADAKLAKAIKEKLAIPCVSGEDTLPTFRALKQNIDSLLEDVSAEQLNQTALGLAHNLNRYKLKFSPDKVDMMVVQAVSLLEDLDKEINKYAMRAREWYGWHFPELGKTVNDNVAYCKIVLAMKTRFNARDTDFSDFLEEETEQRVKEAAMVSMGTEIAEEDIENISRLCNEVVAASKYREQLSTYLSSRMQTIAPNLTTMVGEQIGARLIQKAGSLLTLAKYPSSTVQILGAEKALFRALKQRQATPKYGILYNASVVAKAAPAQKGTMSRVLAAKASLSARIDSFGEGDNTPALEYRSKVENRLKAFEEGITYGKSGNARGAGAGLEQRVHAGMFCGSRRVYRAALFHGASLPRKYISLGGWCGPALMLGKLGLRTEAYPFDFSRVTLDGLMHFIRNGFAEGFYPPGPPPYRPECVGPWVLFRGQHTAFAHFDLNDPHVQAHFQVKMRRFDAVLDSPERPVTFFRTVTARYPQEELALALDLEEAVARRNPSLDFRIVFMVHDQGLRANAVQLAPLSPRVTLWTLQYRGLPGDTLFDRTHTAYRTVMMHSVAESNWPAVNVGAATPPPATVASAEARDFESGALRCDGAIRTDDVPLADLTVARFPWRGHDNLALINGVASVGGTCAGIGSTKMLEDTSAAPQVEERVRRKCRYCGDATYHAAGRPFRTERPFTDEEDQLVLIHLYQILTGGDKVAAVEKLAHEMQRGTYEVICRIQHLTNSSTKLMDSIDPASPSDS</sequence>
<dbReference type="Pfam" id="PF08795">
    <property type="entry name" value="DUF1796"/>
    <property type="match status" value="1"/>
</dbReference>
<evidence type="ECO:0000256" key="4">
    <source>
        <dbReference type="ARBA" id="ARBA00023242"/>
    </source>
</evidence>
<evidence type="ECO:0000313" key="6">
    <source>
        <dbReference type="EMBL" id="TPP47676.1"/>
    </source>
</evidence>
<keyword evidence="3" id="KW-0690">Ribosome biogenesis</keyword>
<dbReference type="GO" id="GO:0042254">
    <property type="term" value="P:ribosome biogenesis"/>
    <property type="evidence" value="ECO:0007669"/>
    <property type="project" value="UniProtKB-KW"/>
</dbReference>
<dbReference type="FunFam" id="1.10.287.4070:FF:000001">
    <property type="entry name" value="Probable Nucleolar protein 58"/>
    <property type="match status" value="1"/>
</dbReference>
<dbReference type="Gene3D" id="1.10.287.4070">
    <property type="match status" value="1"/>
</dbReference>
<organism evidence="6 7">
    <name type="scientific">Leishmania donovani</name>
    <dbReference type="NCBI Taxonomy" id="5661"/>
    <lineage>
        <taxon>Eukaryota</taxon>
        <taxon>Discoba</taxon>
        <taxon>Euglenozoa</taxon>
        <taxon>Kinetoplastea</taxon>
        <taxon>Metakinetoplastina</taxon>
        <taxon>Trypanosomatida</taxon>
        <taxon>Trypanosomatidae</taxon>
        <taxon>Leishmaniinae</taxon>
        <taxon>Leishmania</taxon>
    </lineage>
</organism>
<dbReference type="SMART" id="SM00931">
    <property type="entry name" value="NOSIC"/>
    <property type="match status" value="1"/>
</dbReference>
<evidence type="ECO:0000256" key="3">
    <source>
        <dbReference type="ARBA" id="ARBA00022517"/>
    </source>
</evidence>
<evidence type="ECO:0000256" key="2">
    <source>
        <dbReference type="ARBA" id="ARBA00009211"/>
    </source>
</evidence>
<dbReference type="GO" id="GO:0030515">
    <property type="term" value="F:snoRNA binding"/>
    <property type="evidence" value="ECO:0007669"/>
    <property type="project" value="InterPro"/>
</dbReference>
<dbReference type="InterPro" id="IPR014903">
    <property type="entry name" value="DUF1796"/>
</dbReference>
<dbReference type="VEuPathDB" id="TriTrypDB:LDHU3_15.1740"/>
<dbReference type="Gene3D" id="1.10.246.90">
    <property type="entry name" value="Nop domain"/>
    <property type="match status" value="1"/>
</dbReference>
<evidence type="ECO:0000313" key="7">
    <source>
        <dbReference type="Proteomes" id="UP000318447"/>
    </source>
</evidence>
<dbReference type="VEuPathDB" id="TriTrypDB:LdBPK_151430.1"/>
<accession>A0A504XFE0</accession>
<evidence type="ECO:0000256" key="1">
    <source>
        <dbReference type="ARBA" id="ARBA00004604"/>
    </source>
</evidence>